<dbReference type="STRING" id="439292.Bsel_2924"/>
<dbReference type="PIRSF" id="PIRSF002030">
    <property type="entry name" value="Globin_Protozoa/Cyanobacteria"/>
    <property type="match status" value="1"/>
</dbReference>
<evidence type="ECO:0000256" key="8">
    <source>
        <dbReference type="PIRSR" id="PIRSR601486-1"/>
    </source>
</evidence>
<dbReference type="KEGG" id="bse:Bsel_2924"/>
<dbReference type="InterPro" id="IPR016339">
    <property type="entry name" value="Hemoglobin_trunc_I"/>
</dbReference>
<keyword evidence="5 6" id="KW-0408">Iron</keyword>
<evidence type="ECO:0000256" key="1">
    <source>
        <dbReference type="ARBA" id="ARBA00009660"/>
    </source>
</evidence>
<dbReference type="GO" id="GO:0020037">
    <property type="term" value="F:heme binding"/>
    <property type="evidence" value="ECO:0007669"/>
    <property type="project" value="InterPro"/>
</dbReference>
<dbReference type="GO" id="GO:0046872">
    <property type="term" value="F:metal ion binding"/>
    <property type="evidence" value="ECO:0007669"/>
    <property type="project" value="UniProtKB-UniRule"/>
</dbReference>
<dbReference type="GO" id="GO:0019825">
    <property type="term" value="F:oxygen binding"/>
    <property type="evidence" value="ECO:0007669"/>
    <property type="project" value="InterPro"/>
</dbReference>
<evidence type="ECO:0000256" key="5">
    <source>
        <dbReference type="ARBA" id="ARBA00023004"/>
    </source>
</evidence>
<dbReference type="RefSeq" id="WP_013173825.1">
    <property type="nucleotide sequence ID" value="NC_014219.1"/>
</dbReference>
<dbReference type="Gene3D" id="1.10.490.10">
    <property type="entry name" value="Globins"/>
    <property type="match status" value="1"/>
</dbReference>
<dbReference type="CDD" id="cd00454">
    <property type="entry name" value="TrHb1_N"/>
    <property type="match status" value="1"/>
</dbReference>
<comment type="cofactor">
    <cofactor evidence="7">
        <name>heme</name>
        <dbReference type="ChEBI" id="CHEBI:30413"/>
    </cofactor>
    <text evidence="7">Binds 1 heme group per subunit.</text>
</comment>
<feature type="binding site" description="proximal binding residue" evidence="7">
    <location>
        <position position="70"/>
    </location>
    <ligand>
        <name>heme</name>
        <dbReference type="ChEBI" id="CHEBI:30413"/>
    </ligand>
    <ligandPart>
        <name>Fe</name>
        <dbReference type="ChEBI" id="CHEBI:18248"/>
    </ligandPart>
</feature>
<evidence type="ECO:0000256" key="3">
    <source>
        <dbReference type="ARBA" id="ARBA00022617"/>
    </source>
</evidence>
<proteinExistence type="inferred from homology"/>
<dbReference type="HOGENOM" id="CLU_103526_2_1_9"/>
<dbReference type="InterPro" id="IPR012292">
    <property type="entry name" value="Globin/Proto"/>
</dbReference>
<feature type="binding site" description="distal binding residue" evidence="8">
    <location>
        <position position="46"/>
    </location>
    <ligand>
        <name>heme</name>
        <dbReference type="ChEBI" id="CHEBI:30413"/>
    </ligand>
    <ligandPart>
        <name>Fe</name>
        <dbReference type="ChEBI" id="CHEBI:18248"/>
    </ligandPart>
</feature>
<dbReference type="AlphaFoldDB" id="D6XZC8"/>
<comment type="similarity">
    <text evidence="1 6">Belongs to the truncated hemoglobin family. Group I subfamily.</text>
</comment>
<evidence type="ECO:0000256" key="4">
    <source>
        <dbReference type="ARBA" id="ARBA00022723"/>
    </source>
</evidence>
<dbReference type="eggNOG" id="COG2346">
    <property type="taxonomic scope" value="Bacteria"/>
</dbReference>
<dbReference type="InterPro" id="IPR001486">
    <property type="entry name" value="Hemoglobin_trunc"/>
</dbReference>
<evidence type="ECO:0000256" key="7">
    <source>
        <dbReference type="PIRSR" id="PIRSR002030-1"/>
    </source>
</evidence>
<organism evidence="9 10">
    <name type="scientific">Bacillus selenitireducens (strain ATCC 700615 / DSM 15326 / MLS10)</name>
    <dbReference type="NCBI Taxonomy" id="439292"/>
    <lineage>
        <taxon>Bacteria</taxon>
        <taxon>Bacillati</taxon>
        <taxon>Bacillota</taxon>
        <taxon>Bacilli</taxon>
        <taxon>Bacillales</taxon>
        <taxon>Bacillaceae</taxon>
        <taxon>Salisediminibacterium</taxon>
    </lineage>
</organism>
<evidence type="ECO:0000313" key="9">
    <source>
        <dbReference type="EMBL" id="ADI00413.1"/>
    </source>
</evidence>
<dbReference type="SUPFAM" id="SSF46458">
    <property type="entry name" value="Globin-like"/>
    <property type="match status" value="1"/>
</dbReference>
<reference evidence="9" key="1">
    <citation type="submission" date="2009-10" db="EMBL/GenBank/DDBJ databases">
        <title>Complete sequence of Bacillus selenitireducens MLS10.</title>
        <authorList>
            <consortium name="US DOE Joint Genome Institute"/>
            <person name="Lucas S."/>
            <person name="Copeland A."/>
            <person name="Lapidus A."/>
            <person name="Glavina del Rio T."/>
            <person name="Dalin E."/>
            <person name="Tice H."/>
            <person name="Bruce D."/>
            <person name="Goodwin L."/>
            <person name="Pitluck S."/>
            <person name="Sims D."/>
            <person name="Brettin T."/>
            <person name="Detter J.C."/>
            <person name="Han C."/>
            <person name="Larimer F."/>
            <person name="Land M."/>
            <person name="Hauser L."/>
            <person name="Kyrpides N."/>
            <person name="Ovchinnikova G."/>
            <person name="Stolz J."/>
        </authorList>
    </citation>
    <scope>NUCLEOTIDE SEQUENCE [LARGE SCALE GENOMIC DNA]</scope>
    <source>
        <strain evidence="9">MLS10</strain>
    </source>
</reference>
<dbReference type="OrthoDB" id="9795814at2"/>
<dbReference type="EMBL" id="CP001791">
    <property type="protein sequence ID" value="ADI00413.1"/>
    <property type="molecule type" value="Genomic_DNA"/>
</dbReference>
<evidence type="ECO:0000313" key="10">
    <source>
        <dbReference type="Proteomes" id="UP000000271"/>
    </source>
</evidence>
<keyword evidence="6" id="KW-0561">Oxygen transport</keyword>
<dbReference type="InterPro" id="IPR009050">
    <property type="entry name" value="Globin-like_sf"/>
</dbReference>
<keyword evidence="4 6" id="KW-0479">Metal-binding</keyword>
<keyword evidence="10" id="KW-1185">Reference proteome</keyword>
<keyword evidence="3 6" id="KW-0349">Heme</keyword>
<evidence type="ECO:0000256" key="2">
    <source>
        <dbReference type="ARBA" id="ARBA00022448"/>
    </source>
</evidence>
<name>D6XZC8_BACIE</name>
<dbReference type="Proteomes" id="UP000000271">
    <property type="component" value="Chromosome"/>
</dbReference>
<sequence>MTTLYETLGEEAGIRKAVDRFYEKVLSDSTVSHYFTHTDMDKQREHQTKFLSFALGGPDRYGGPSMEKAHEGMNIQEHEFEAIATHLEQTLQELGADQKAIDEAVGKVVALKDSVIHQ</sequence>
<keyword evidence="2 6" id="KW-0813">Transport</keyword>
<gene>
    <name evidence="9" type="ordered locus">Bsel_2924</name>
</gene>
<accession>D6XZC8</accession>
<dbReference type="Pfam" id="PF01152">
    <property type="entry name" value="Bac_globin"/>
    <property type="match status" value="1"/>
</dbReference>
<protein>
    <recommendedName>
        <fullName evidence="6">Group 1 truncated hemoglobin</fullName>
    </recommendedName>
</protein>
<evidence type="ECO:0000256" key="6">
    <source>
        <dbReference type="PIRNR" id="PIRNR002030"/>
    </source>
</evidence>
<dbReference type="GO" id="GO:0005344">
    <property type="term" value="F:oxygen carrier activity"/>
    <property type="evidence" value="ECO:0007669"/>
    <property type="project" value="UniProtKB-UniRule"/>
</dbReference>